<feature type="transmembrane region" description="Helical" evidence="1">
    <location>
        <begin position="64"/>
        <end position="85"/>
    </location>
</feature>
<evidence type="ECO:0000313" key="3">
    <source>
        <dbReference type="Proteomes" id="UP000439903"/>
    </source>
</evidence>
<keyword evidence="1" id="KW-0812">Transmembrane</keyword>
<proteinExistence type="predicted"/>
<keyword evidence="1" id="KW-1133">Transmembrane helix</keyword>
<accession>A0A8H3WZ91</accession>
<feature type="transmembrane region" description="Helical" evidence="1">
    <location>
        <begin position="32"/>
        <end position="52"/>
    </location>
</feature>
<sequence length="115" mass="13233">MDVIDSNATYGGSLYYYITNHHIFSYRGFYEFVYLVTSVALVLALYGLKYLCKDKKLKNNRINKAGFAIDIALAISWLAASLAWLSPLYFNKLYICYTQNTVQSYDPMLLNQIKS</sequence>
<gene>
    <name evidence="2" type="ORF">F8M41_013889</name>
</gene>
<protein>
    <submittedName>
        <fullName evidence="2">Uncharacterized protein</fullName>
    </submittedName>
</protein>
<name>A0A8H3WZ91_GIGMA</name>
<comment type="caution">
    <text evidence="2">The sequence shown here is derived from an EMBL/GenBank/DDBJ whole genome shotgun (WGS) entry which is preliminary data.</text>
</comment>
<organism evidence="2 3">
    <name type="scientific">Gigaspora margarita</name>
    <dbReference type="NCBI Taxonomy" id="4874"/>
    <lineage>
        <taxon>Eukaryota</taxon>
        <taxon>Fungi</taxon>
        <taxon>Fungi incertae sedis</taxon>
        <taxon>Mucoromycota</taxon>
        <taxon>Glomeromycotina</taxon>
        <taxon>Glomeromycetes</taxon>
        <taxon>Diversisporales</taxon>
        <taxon>Gigasporaceae</taxon>
        <taxon>Gigaspora</taxon>
    </lineage>
</organism>
<evidence type="ECO:0000256" key="1">
    <source>
        <dbReference type="SAM" id="Phobius"/>
    </source>
</evidence>
<dbReference type="OrthoDB" id="10400635at2759"/>
<dbReference type="EMBL" id="WTPW01002821">
    <property type="protein sequence ID" value="KAF0364514.1"/>
    <property type="molecule type" value="Genomic_DNA"/>
</dbReference>
<keyword evidence="3" id="KW-1185">Reference proteome</keyword>
<evidence type="ECO:0000313" key="2">
    <source>
        <dbReference type="EMBL" id="KAF0364514.1"/>
    </source>
</evidence>
<dbReference type="Proteomes" id="UP000439903">
    <property type="component" value="Unassembled WGS sequence"/>
</dbReference>
<reference evidence="2 3" key="1">
    <citation type="journal article" date="2019" name="Environ. Microbiol.">
        <title>At the nexus of three kingdoms: the genome of the mycorrhizal fungus Gigaspora margarita provides insights into plant, endobacterial and fungal interactions.</title>
        <authorList>
            <person name="Venice F."/>
            <person name="Ghignone S."/>
            <person name="Salvioli di Fossalunga A."/>
            <person name="Amselem J."/>
            <person name="Novero M."/>
            <person name="Xianan X."/>
            <person name="Sedzielewska Toro K."/>
            <person name="Morin E."/>
            <person name="Lipzen A."/>
            <person name="Grigoriev I.V."/>
            <person name="Henrissat B."/>
            <person name="Martin F.M."/>
            <person name="Bonfante P."/>
        </authorList>
    </citation>
    <scope>NUCLEOTIDE SEQUENCE [LARGE SCALE GENOMIC DNA]</scope>
    <source>
        <strain evidence="2 3">BEG34</strain>
    </source>
</reference>
<dbReference type="AlphaFoldDB" id="A0A8H3WZ91"/>
<keyword evidence="1" id="KW-0472">Membrane</keyword>